<accession>A0ABY6CVY2</accession>
<evidence type="ECO:0000313" key="2">
    <source>
        <dbReference type="Proteomes" id="UP001062165"/>
    </source>
</evidence>
<name>A0ABY6CVY2_9BACT</name>
<dbReference type="Gene3D" id="2.60.40.10">
    <property type="entry name" value="Immunoglobulins"/>
    <property type="match status" value="1"/>
</dbReference>
<evidence type="ECO:0000313" key="1">
    <source>
        <dbReference type="EMBL" id="UXX78066.1"/>
    </source>
</evidence>
<dbReference type="EMBL" id="CP106735">
    <property type="protein sequence ID" value="UXX78066.1"/>
    <property type="molecule type" value="Genomic_DNA"/>
</dbReference>
<reference evidence="1" key="1">
    <citation type="submission" date="2022-10" db="EMBL/GenBank/DDBJ databases">
        <title>Comparative genomics and taxonomic characterization of three novel marine species of genus Reichenbachiella exhibiting antioxidant and polysaccharide degradation activities.</title>
        <authorList>
            <person name="Muhammad N."/>
            <person name="Lee Y.-J."/>
            <person name="Ko J."/>
            <person name="Kim S.-G."/>
        </authorList>
    </citation>
    <scope>NUCLEOTIDE SEQUENCE</scope>
    <source>
        <strain evidence="1">Wsw4-B4</strain>
    </source>
</reference>
<dbReference type="InterPro" id="IPR013783">
    <property type="entry name" value="Ig-like_fold"/>
</dbReference>
<gene>
    <name evidence="1" type="ORF">N7E81_11925</name>
</gene>
<dbReference type="RefSeq" id="WP_263049812.1">
    <property type="nucleotide sequence ID" value="NZ_CP106735.1"/>
</dbReference>
<sequence>MEKSYATHIRAGEIIAIRSSNTTLTYQFTVKGYTDTGSTVIFGGGELDFGDGTIVTLSEASSSNGTVLLEDEVAYNFFEISHTFSAPGKYTIRYVEQNRNAGVQNMSNSVDTPFYIETTILIDPFIGLNNTPVFLVPPIDKGAVGAAFLHNPGAYDSDGDSLSYRLTVPKQALGREVNNYMSPADPSFYDDYLHGNEELTDVPVFNINPITGSLTWDAPGSAWGIQYCFYSR</sequence>
<keyword evidence="2" id="KW-1185">Reference proteome</keyword>
<dbReference type="Proteomes" id="UP001062165">
    <property type="component" value="Chromosome"/>
</dbReference>
<proteinExistence type="predicted"/>
<protein>
    <submittedName>
        <fullName evidence="1">Uncharacterized protein</fullName>
    </submittedName>
</protein>
<organism evidence="1 2">
    <name type="scientific">Reichenbachiella carrageenanivorans</name>
    <dbReference type="NCBI Taxonomy" id="2979869"/>
    <lineage>
        <taxon>Bacteria</taxon>
        <taxon>Pseudomonadati</taxon>
        <taxon>Bacteroidota</taxon>
        <taxon>Cytophagia</taxon>
        <taxon>Cytophagales</taxon>
        <taxon>Reichenbachiellaceae</taxon>
        <taxon>Reichenbachiella</taxon>
    </lineage>
</organism>